<sequence length="118" mass="12565">MIETREVDVELRWRAAPLALALASCAAAALALAVIAVRWQLIAFAAPLLGVLASTPWQPPAPKFRVRARPAAQRCFETEQTQLTLESTTEPAGAAGQLTALADAEMRLEALEDSGVGR</sequence>
<dbReference type="RefSeq" id="WP_071030318.1">
    <property type="nucleotide sequence ID" value="NZ_MLQM01000309.1"/>
</dbReference>
<keyword evidence="2" id="KW-1185">Reference proteome</keyword>
<dbReference type="PROSITE" id="PS51257">
    <property type="entry name" value="PROKAR_LIPOPROTEIN"/>
    <property type="match status" value="1"/>
</dbReference>
<gene>
    <name evidence="1" type="ORF">BKN37_26870</name>
</gene>
<proteinExistence type="predicted"/>
<reference evidence="1 2" key="1">
    <citation type="submission" date="2016-10" db="EMBL/GenBank/DDBJ databases">
        <title>Genome sequence of Mycobacterium talmonii.</title>
        <authorList>
            <person name="Greninger A.L."/>
            <person name="Elliott B."/>
            <person name="Vasireddy S."/>
            <person name="Vasireddy R."/>
        </authorList>
    </citation>
    <scope>NUCLEOTIDE SEQUENCE [LARGE SCALE GENOMIC DNA]</scope>
    <source>
        <strain evidence="2">NE-TNMC-100812</strain>
    </source>
</reference>
<dbReference type="Proteomes" id="UP000179734">
    <property type="component" value="Unassembled WGS sequence"/>
</dbReference>
<dbReference type="EMBL" id="MLQM01000309">
    <property type="protein sequence ID" value="OHU82802.1"/>
    <property type="molecule type" value="Genomic_DNA"/>
</dbReference>
<evidence type="ECO:0000313" key="2">
    <source>
        <dbReference type="Proteomes" id="UP000179734"/>
    </source>
</evidence>
<dbReference type="AlphaFoldDB" id="A0A1S1MHP7"/>
<name>A0A1S1MHP7_9MYCO</name>
<protein>
    <submittedName>
        <fullName evidence="1">Uncharacterized protein</fullName>
    </submittedName>
</protein>
<evidence type="ECO:0000313" key="1">
    <source>
        <dbReference type="EMBL" id="OHU82802.1"/>
    </source>
</evidence>
<organism evidence="1 2">
    <name type="scientific">Mycobacterium talmoniae</name>
    <dbReference type="NCBI Taxonomy" id="1858794"/>
    <lineage>
        <taxon>Bacteria</taxon>
        <taxon>Bacillati</taxon>
        <taxon>Actinomycetota</taxon>
        <taxon>Actinomycetes</taxon>
        <taxon>Mycobacteriales</taxon>
        <taxon>Mycobacteriaceae</taxon>
        <taxon>Mycobacterium</taxon>
    </lineage>
</organism>
<comment type="caution">
    <text evidence="1">The sequence shown here is derived from an EMBL/GenBank/DDBJ whole genome shotgun (WGS) entry which is preliminary data.</text>
</comment>
<accession>A0A1S1MHP7</accession>